<dbReference type="Pfam" id="PF13181">
    <property type="entry name" value="TPR_8"/>
    <property type="match status" value="1"/>
</dbReference>
<dbReference type="Pfam" id="PF13432">
    <property type="entry name" value="TPR_16"/>
    <property type="match status" value="2"/>
</dbReference>
<dbReference type="PANTHER" id="PTHR12558">
    <property type="entry name" value="CELL DIVISION CYCLE 16,23,27"/>
    <property type="match status" value="1"/>
</dbReference>
<dbReference type="SUPFAM" id="SSF48452">
    <property type="entry name" value="TPR-like"/>
    <property type="match status" value="1"/>
</dbReference>
<gene>
    <name evidence="3" type="ORF">KTA_32410</name>
</gene>
<name>A0A455T672_9CHLR</name>
<dbReference type="EMBL" id="AP019377">
    <property type="protein sequence ID" value="BBH95042.1"/>
    <property type="molecule type" value="Genomic_DNA"/>
</dbReference>
<evidence type="ECO:0000256" key="2">
    <source>
        <dbReference type="SAM" id="Phobius"/>
    </source>
</evidence>
<keyword evidence="2" id="KW-0472">Membrane</keyword>
<feature type="transmembrane region" description="Helical" evidence="2">
    <location>
        <begin position="257"/>
        <end position="278"/>
    </location>
</feature>
<keyword evidence="2" id="KW-1133">Transmembrane helix</keyword>
<evidence type="ECO:0000313" key="3">
    <source>
        <dbReference type="EMBL" id="BBH95042.1"/>
    </source>
</evidence>
<keyword evidence="2" id="KW-0812">Transmembrane</keyword>
<feature type="transmembrane region" description="Helical" evidence="2">
    <location>
        <begin position="298"/>
        <end position="328"/>
    </location>
</feature>
<organism evidence="3">
    <name type="scientific">Thermogemmatispora argillosa</name>
    <dbReference type="NCBI Taxonomy" id="2045280"/>
    <lineage>
        <taxon>Bacteria</taxon>
        <taxon>Bacillati</taxon>
        <taxon>Chloroflexota</taxon>
        <taxon>Ktedonobacteria</taxon>
        <taxon>Thermogemmatisporales</taxon>
        <taxon>Thermogemmatisporaceae</taxon>
        <taxon>Thermogemmatispora</taxon>
    </lineage>
</organism>
<reference evidence="3" key="1">
    <citation type="submission" date="2018-12" db="EMBL/GenBank/DDBJ databases">
        <title>Novel natural products biosynthetic potential of the class Ktedonobacteria.</title>
        <authorList>
            <person name="Zheng Y."/>
            <person name="Saitou A."/>
            <person name="Wang C.M."/>
            <person name="Toyoda A."/>
            <person name="Minakuchi Y."/>
            <person name="Sekiguchi Y."/>
            <person name="Ueda K."/>
            <person name="Takano H."/>
            <person name="Sakai Y."/>
            <person name="Yokota A."/>
            <person name="Yabe S."/>
        </authorList>
    </citation>
    <scope>NUCLEOTIDE SEQUENCE</scope>
    <source>
        <strain evidence="3">A3-2</strain>
    </source>
</reference>
<dbReference type="InterPro" id="IPR019734">
    <property type="entry name" value="TPR_rpt"/>
</dbReference>
<dbReference type="AlphaFoldDB" id="A0A455T672"/>
<accession>A0A455T672</accession>
<dbReference type="PROSITE" id="PS50005">
    <property type="entry name" value="TPR"/>
    <property type="match status" value="1"/>
</dbReference>
<dbReference type="InterPro" id="IPR011990">
    <property type="entry name" value="TPR-like_helical_dom_sf"/>
</dbReference>
<feature type="repeat" description="TPR" evidence="1">
    <location>
        <begin position="48"/>
        <end position="81"/>
    </location>
</feature>
<proteinExistence type="predicted"/>
<evidence type="ECO:0000256" key="1">
    <source>
        <dbReference type="PROSITE-ProRule" id="PRU00339"/>
    </source>
</evidence>
<protein>
    <submittedName>
        <fullName evidence="3">Uncharacterized protein</fullName>
    </submittedName>
</protein>
<dbReference type="Gene3D" id="1.25.40.10">
    <property type="entry name" value="Tetratricopeptide repeat domain"/>
    <property type="match status" value="2"/>
</dbReference>
<keyword evidence="1" id="KW-0802">TPR repeat</keyword>
<dbReference type="SMART" id="SM00028">
    <property type="entry name" value="TPR"/>
    <property type="match status" value="5"/>
</dbReference>
<dbReference type="PANTHER" id="PTHR12558:SF33">
    <property type="entry name" value="BLL7664 PROTEIN"/>
    <property type="match status" value="1"/>
</dbReference>
<sequence length="334" mass="37663">MPEQERNKAPTPDSEANYRKAIAALKLDRPQMAIELLRKVLREQPEHVNAHRLLAQASLKSRDLTQAEQAAREALRLEPHSSSLHMLYGLILLRKKQISLAKAELNEALRLNPMNPWPYFIFGALYLFLPVPLADEARPYVSKAIELAPDEAPVQMLFAKQASADGNLALAREAYRQALALEPQNPSILRDYGDFLLNRQVQPQEALEVLKQALRLDPNDKETQKCLLKAIRAAHPLYQPITSYQAYRQQAPRALKIGIGCLASLFVLISGRLFLSFVKAIFQLGIKNSNAQLLNISLILMCLGFLIAPYGLIMIYRAIMAPLLLFLIKRGWVK</sequence>